<reference evidence="3" key="1">
    <citation type="submission" date="2016-10" db="EMBL/GenBank/DDBJ databases">
        <authorList>
            <person name="de Groot N.N."/>
        </authorList>
    </citation>
    <scope>NUCLEOTIDE SEQUENCE [LARGE SCALE GENOMIC DNA]</scope>
    <source>
        <strain evidence="3">10nlg</strain>
    </source>
</reference>
<comment type="caution">
    <text evidence="2">The sequence shown here is derived from an EMBL/GenBank/DDBJ whole genome shotgun (WGS) entry which is preliminary data.</text>
</comment>
<dbReference type="STRING" id="1464123.SAMN05444126_1037"/>
<organism evidence="2 3">
    <name type="scientific">Salisediminibacterium halotolerans</name>
    <dbReference type="NCBI Taxonomy" id="517425"/>
    <lineage>
        <taxon>Bacteria</taxon>
        <taxon>Bacillati</taxon>
        <taxon>Bacillota</taxon>
        <taxon>Bacilli</taxon>
        <taxon>Bacillales</taxon>
        <taxon>Bacillaceae</taxon>
        <taxon>Salisediminibacterium</taxon>
    </lineage>
</organism>
<dbReference type="Proteomes" id="UP000199318">
    <property type="component" value="Unassembled WGS sequence"/>
</dbReference>
<evidence type="ECO:0000256" key="1">
    <source>
        <dbReference type="SAM" id="Phobius"/>
    </source>
</evidence>
<evidence type="ECO:0000313" key="3">
    <source>
        <dbReference type="Proteomes" id="UP000199318"/>
    </source>
</evidence>
<sequence length="66" mass="7705">MNHSYTASLVSVLLIIFHIFLNLIHSVIKNSKILIYVELIEQESSLDCHIENQLAFSLFEFFSFDE</sequence>
<proteinExistence type="predicted"/>
<evidence type="ECO:0000313" key="2">
    <source>
        <dbReference type="EMBL" id="SER59790.1"/>
    </source>
</evidence>
<protein>
    <submittedName>
        <fullName evidence="2">Uncharacterized protein</fullName>
    </submittedName>
</protein>
<keyword evidence="3" id="KW-1185">Reference proteome</keyword>
<accession>A0A1H9QH84</accession>
<dbReference type="EMBL" id="FOGV01000003">
    <property type="protein sequence ID" value="SER59790.1"/>
    <property type="molecule type" value="Genomic_DNA"/>
</dbReference>
<keyword evidence="1" id="KW-1133">Transmembrane helix</keyword>
<dbReference type="AlphaFoldDB" id="A0A1H9QH84"/>
<gene>
    <name evidence="2" type="ORF">SAMN05444126_1037</name>
</gene>
<keyword evidence="1" id="KW-0812">Transmembrane</keyword>
<feature type="transmembrane region" description="Helical" evidence="1">
    <location>
        <begin position="6"/>
        <end position="24"/>
    </location>
</feature>
<name>A0A1H9QH84_9BACI</name>
<keyword evidence="1" id="KW-0472">Membrane</keyword>